<feature type="transmembrane region" description="Helical" evidence="1">
    <location>
        <begin position="61"/>
        <end position="77"/>
    </location>
</feature>
<name>A0A429X133_SIMTE</name>
<dbReference type="NCBIfam" id="NF038039">
    <property type="entry name" value="WGxxGxxG-CTERM"/>
    <property type="match status" value="1"/>
</dbReference>
<evidence type="ECO:0000256" key="1">
    <source>
        <dbReference type="SAM" id="Phobius"/>
    </source>
</evidence>
<dbReference type="RefSeq" id="WP_120118933.1">
    <property type="nucleotide sequence ID" value="NZ_QYTW02000039.1"/>
</dbReference>
<organism evidence="3 4">
    <name type="scientific">Siminovitchia terrae</name>
    <name type="common">Bacillus terrae</name>
    <dbReference type="NCBI Taxonomy" id="1914933"/>
    <lineage>
        <taxon>Bacteria</taxon>
        <taxon>Bacillati</taxon>
        <taxon>Bacillota</taxon>
        <taxon>Bacilli</taxon>
        <taxon>Bacillales</taxon>
        <taxon>Bacillaceae</taxon>
        <taxon>Siminovitchia</taxon>
    </lineage>
</organism>
<protein>
    <recommendedName>
        <fullName evidence="5">WGxxGxxG-CTERM domain-containing protein</fullName>
    </recommendedName>
</protein>
<feature type="signal peptide" evidence="2">
    <location>
        <begin position="1"/>
        <end position="26"/>
    </location>
</feature>
<dbReference type="EMBL" id="QYTW02000039">
    <property type="protein sequence ID" value="RST57199.1"/>
    <property type="molecule type" value="Genomic_DNA"/>
</dbReference>
<evidence type="ECO:0000313" key="4">
    <source>
        <dbReference type="Proteomes" id="UP000287296"/>
    </source>
</evidence>
<comment type="caution">
    <text evidence="3">The sequence shown here is derived from an EMBL/GenBank/DDBJ whole genome shotgun (WGS) entry which is preliminary data.</text>
</comment>
<keyword evidence="1" id="KW-0472">Membrane</keyword>
<accession>A0A429X133</accession>
<proteinExistence type="predicted"/>
<keyword evidence="1" id="KW-1133">Transmembrane helix</keyword>
<feature type="chain" id="PRO_5019267723" description="WGxxGxxG-CTERM domain-containing protein" evidence="2">
    <location>
        <begin position="27"/>
        <end position="83"/>
    </location>
</feature>
<dbReference type="Proteomes" id="UP000287296">
    <property type="component" value="Unassembled WGS sequence"/>
</dbReference>
<reference evidence="3 4" key="1">
    <citation type="submission" date="2018-12" db="EMBL/GenBank/DDBJ databases">
        <authorList>
            <person name="Sun L."/>
            <person name="Chen Z."/>
        </authorList>
    </citation>
    <scope>NUCLEOTIDE SEQUENCE [LARGE SCALE GENOMIC DNA]</scope>
    <source>
        <strain evidence="3 4">LMG 29736</strain>
    </source>
</reference>
<keyword evidence="2" id="KW-0732">Signal</keyword>
<dbReference type="AlphaFoldDB" id="A0A429X133"/>
<evidence type="ECO:0008006" key="5">
    <source>
        <dbReference type="Google" id="ProtNLM"/>
    </source>
</evidence>
<dbReference type="NCBIfam" id="NF041742">
    <property type="entry name" value="WGxxGxxG_fam"/>
    <property type="match status" value="1"/>
</dbReference>
<evidence type="ECO:0000256" key="2">
    <source>
        <dbReference type="SAM" id="SignalP"/>
    </source>
</evidence>
<evidence type="ECO:0000313" key="3">
    <source>
        <dbReference type="EMBL" id="RST57199.1"/>
    </source>
</evidence>
<gene>
    <name evidence="3" type="ORF">D5F11_023810</name>
</gene>
<keyword evidence="1" id="KW-0812">Transmembrane</keyword>
<sequence length="83" mass="9188">MFKKILYSSFALLFSSVLFGMSIGHAQDPTIDNQEASSDVTHIAQNDDNVNNVNNNGDNDMDWGWIGLVGLAGLFGLRRNDRK</sequence>